<protein>
    <recommendedName>
        <fullName evidence="3">EF-hand domain-containing protein</fullName>
    </recommendedName>
</protein>
<dbReference type="SUPFAM" id="SSF47473">
    <property type="entry name" value="EF-hand"/>
    <property type="match status" value="1"/>
</dbReference>
<dbReference type="Gene3D" id="1.10.238.10">
    <property type="entry name" value="EF-hand"/>
    <property type="match status" value="1"/>
</dbReference>
<sequence>MSNITWLAMKTALEAKTGGSILFSLEELRAVILECSSSILPTQVDDAIVHLGLMEEDPCTLYDFLRVLKLLEYKDTADERAYALLTMLDPDKTGYVHRAQLVQELARFGRPCDEQQLGLSQLITWSELKEYILNGFEE</sequence>
<evidence type="ECO:0000313" key="2">
    <source>
        <dbReference type="Proteomes" id="UP000315496"/>
    </source>
</evidence>
<reference evidence="1 2" key="1">
    <citation type="submission" date="2019-05" db="EMBL/GenBank/DDBJ databases">
        <title>The compact genome of Giardia muris reveals important steps in the evolution of intestinal protozoan parasites.</title>
        <authorList>
            <person name="Xu F."/>
            <person name="Jimenez-Gonzalez A."/>
            <person name="Einarsson E."/>
            <person name="Astvaldsson A."/>
            <person name="Peirasmaki D."/>
            <person name="Eckmann L."/>
            <person name="Andersson J.O."/>
            <person name="Svard S.G."/>
            <person name="Jerlstrom-Hultqvist J."/>
        </authorList>
    </citation>
    <scope>NUCLEOTIDE SEQUENCE [LARGE SCALE GENOMIC DNA]</scope>
    <source>
        <strain evidence="1 2">Roberts-Thomson</strain>
    </source>
</reference>
<proteinExistence type="predicted"/>
<dbReference type="AlphaFoldDB" id="A0A4Z1TBI0"/>
<gene>
    <name evidence="1" type="ORF">GMRT_21448</name>
</gene>
<organism evidence="1 2">
    <name type="scientific">Giardia muris</name>
    <dbReference type="NCBI Taxonomy" id="5742"/>
    <lineage>
        <taxon>Eukaryota</taxon>
        <taxon>Metamonada</taxon>
        <taxon>Diplomonadida</taxon>
        <taxon>Hexamitidae</taxon>
        <taxon>Giardiinae</taxon>
        <taxon>Giardia</taxon>
    </lineage>
</organism>
<evidence type="ECO:0000313" key="1">
    <source>
        <dbReference type="EMBL" id="TNJ30607.1"/>
    </source>
</evidence>
<dbReference type="InterPro" id="IPR011992">
    <property type="entry name" value="EF-hand-dom_pair"/>
</dbReference>
<dbReference type="VEuPathDB" id="GiardiaDB:GMRT_21448"/>
<evidence type="ECO:0008006" key="3">
    <source>
        <dbReference type="Google" id="ProtNLM"/>
    </source>
</evidence>
<name>A0A4Z1TBI0_GIAMU</name>
<comment type="caution">
    <text evidence="1">The sequence shown here is derived from an EMBL/GenBank/DDBJ whole genome shotgun (WGS) entry which is preliminary data.</text>
</comment>
<keyword evidence="2" id="KW-1185">Reference proteome</keyword>
<dbReference type="EMBL" id="VDLU01000001">
    <property type="protein sequence ID" value="TNJ30607.1"/>
    <property type="molecule type" value="Genomic_DNA"/>
</dbReference>
<dbReference type="Proteomes" id="UP000315496">
    <property type="component" value="Chromosome 1"/>
</dbReference>
<accession>A0A4Z1TBI0</accession>